<proteinExistence type="predicted"/>
<feature type="transmembrane region" description="Helical" evidence="2">
    <location>
        <begin position="5"/>
        <end position="24"/>
    </location>
</feature>
<gene>
    <name evidence="3" type="ORF">NYR02_08905</name>
</gene>
<reference evidence="3" key="1">
    <citation type="journal article" date="2022" name="Front. Microbiol.">
        <title>Genome-based taxonomic rearrangement of Oceanobacter-related bacteria including the description of Thalassolituus hydrocarbonoclasticus sp. nov. and Thalassolituus pacificus sp. nov. and emended description of the genus Thalassolituus.</title>
        <authorList>
            <person name="Dong C."/>
            <person name="Wei L."/>
            <person name="Wang J."/>
            <person name="Lai Q."/>
            <person name="Huang Z."/>
            <person name="Shao Z."/>
        </authorList>
    </citation>
    <scope>NUCLEOTIDE SEQUENCE</scope>
    <source>
        <strain evidence="3">59MF3M-4</strain>
    </source>
</reference>
<dbReference type="EMBL" id="JAOANI010000015">
    <property type="protein sequence ID" value="MCT7359137.1"/>
    <property type="molecule type" value="Genomic_DNA"/>
</dbReference>
<evidence type="ECO:0000256" key="2">
    <source>
        <dbReference type="SAM" id="Phobius"/>
    </source>
</evidence>
<reference evidence="3" key="2">
    <citation type="submission" date="2022-08" db="EMBL/GenBank/DDBJ databases">
        <authorList>
            <person name="Dong C."/>
        </authorList>
    </citation>
    <scope>NUCLEOTIDE SEQUENCE</scope>
    <source>
        <strain evidence="3">59MF3M-4</strain>
    </source>
</reference>
<evidence type="ECO:0000256" key="1">
    <source>
        <dbReference type="SAM" id="MobiDB-lite"/>
    </source>
</evidence>
<dbReference type="RefSeq" id="WP_260976012.1">
    <property type="nucleotide sequence ID" value="NZ_JAOANI010000015.1"/>
</dbReference>
<protein>
    <submittedName>
        <fullName evidence="3">Uncharacterized protein</fullName>
    </submittedName>
</protein>
<accession>A0A9X2WEV9</accession>
<keyword evidence="4" id="KW-1185">Reference proteome</keyword>
<sequence>MEKQLIIFLLVVGVAVGGMVYYHLNTENPFDGEAFFGPKDSPAEPSSQPQNSRP</sequence>
<feature type="region of interest" description="Disordered" evidence="1">
    <location>
        <begin position="33"/>
        <end position="54"/>
    </location>
</feature>
<dbReference type="Proteomes" id="UP001147830">
    <property type="component" value="Unassembled WGS sequence"/>
</dbReference>
<dbReference type="AlphaFoldDB" id="A0A9X2WEV9"/>
<comment type="caution">
    <text evidence="3">The sequence shown here is derived from an EMBL/GenBank/DDBJ whole genome shotgun (WGS) entry which is preliminary data.</text>
</comment>
<name>A0A9X2WEV9_9GAMM</name>
<organism evidence="3 4">
    <name type="scientific">Thalassolituus pacificus</name>
    <dbReference type="NCBI Taxonomy" id="2975440"/>
    <lineage>
        <taxon>Bacteria</taxon>
        <taxon>Pseudomonadati</taxon>
        <taxon>Pseudomonadota</taxon>
        <taxon>Gammaproteobacteria</taxon>
        <taxon>Oceanospirillales</taxon>
        <taxon>Oceanospirillaceae</taxon>
        <taxon>Thalassolituus</taxon>
    </lineage>
</organism>
<keyword evidence="2" id="KW-0812">Transmembrane</keyword>
<evidence type="ECO:0000313" key="4">
    <source>
        <dbReference type="Proteomes" id="UP001147830"/>
    </source>
</evidence>
<feature type="compositionally biased region" description="Polar residues" evidence="1">
    <location>
        <begin position="44"/>
        <end position="54"/>
    </location>
</feature>
<keyword evidence="2" id="KW-1133">Transmembrane helix</keyword>
<keyword evidence="2" id="KW-0472">Membrane</keyword>
<evidence type="ECO:0000313" key="3">
    <source>
        <dbReference type="EMBL" id="MCT7359137.1"/>
    </source>
</evidence>